<gene>
    <name evidence="2" type="ORF">ACEZDE_13670</name>
</gene>
<keyword evidence="3" id="KW-1185">Reference proteome</keyword>
<evidence type="ECO:0000259" key="1">
    <source>
        <dbReference type="SMART" id="SM00421"/>
    </source>
</evidence>
<dbReference type="PANTHER" id="PTHR34293">
    <property type="entry name" value="HTH-TYPE TRANSCRIPTIONAL REGULATOR TRMBL2"/>
    <property type="match status" value="1"/>
</dbReference>
<comment type="caution">
    <text evidence="2">The sequence shown here is derived from an EMBL/GenBank/DDBJ whole genome shotgun (WGS) entry which is preliminary data.</text>
</comment>
<dbReference type="RefSeq" id="WP_380535996.1">
    <property type="nucleotide sequence ID" value="NZ_JBHFAB010000008.1"/>
</dbReference>
<dbReference type="InterPro" id="IPR036388">
    <property type="entry name" value="WH-like_DNA-bd_sf"/>
</dbReference>
<name>A0ABV6VVW3_9ACTN</name>
<dbReference type="InterPro" id="IPR016032">
    <property type="entry name" value="Sig_transdc_resp-reg_C-effctor"/>
</dbReference>
<feature type="domain" description="HTH luxR-type" evidence="1">
    <location>
        <begin position="281"/>
        <end position="330"/>
    </location>
</feature>
<dbReference type="InterPro" id="IPR000792">
    <property type="entry name" value="Tscrpt_reg_LuxR_C"/>
</dbReference>
<dbReference type="SUPFAM" id="SSF46894">
    <property type="entry name" value="C-terminal effector domain of the bipartite response regulators"/>
    <property type="match status" value="1"/>
</dbReference>
<dbReference type="Pfam" id="PF00196">
    <property type="entry name" value="GerE"/>
    <property type="match status" value="1"/>
</dbReference>
<dbReference type="SMART" id="SM00421">
    <property type="entry name" value="HTH_LUXR"/>
    <property type="match status" value="1"/>
</dbReference>
<evidence type="ECO:0000313" key="3">
    <source>
        <dbReference type="Proteomes" id="UP001592531"/>
    </source>
</evidence>
<dbReference type="InterPro" id="IPR051797">
    <property type="entry name" value="TrmB-like"/>
</dbReference>
<sequence>MTTLDPNLPPELDGYAITLYLCAIQDGELTRDVARSETGLGAAELDRSLNQLVENRLLAPAAGSPDLWLPINPEVAAARVVEPMEDMIRTYRQSAERTRERVLQLMPAYLARTGDVLPTGQRSVETITDAEEVRILIRDASDRCSKELMTVHPSIRRDPTTSEGALSQNLEIITRGVRMRVLYQHTVRADLPMHSYASTLVGAGAQVRTADQLTERMLIFDRQTVFIPKWSQRDQTPGAVIVREPVLVSFLCSLFEQFWLTAVPFGLEGPGYQGVSDEMRRSILQLLGQGLKDEGVARKLGMSVRTCRRHIAALMQELGAESRFEAGVKAAQLGLLIEDSNG</sequence>
<accession>A0ABV6VVW3</accession>
<organism evidence="2 3">
    <name type="scientific">Streptacidiphilus cavernicola</name>
    <dbReference type="NCBI Taxonomy" id="3342716"/>
    <lineage>
        <taxon>Bacteria</taxon>
        <taxon>Bacillati</taxon>
        <taxon>Actinomycetota</taxon>
        <taxon>Actinomycetes</taxon>
        <taxon>Kitasatosporales</taxon>
        <taxon>Streptomycetaceae</taxon>
        <taxon>Streptacidiphilus</taxon>
    </lineage>
</organism>
<evidence type="ECO:0000313" key="2">
    <source>
        <dbReference type="EMBL" id="MFC1417688.1"/>
    </source>
</evidence>
<dbReference type="Gene3D" id="1.10.10.10">
    <property type="entry name" value="Winged helix-like DNA-binding domain superfamily/Winged helix DNA-binding domain"/>
    <property type="match status" value="1"/>
</dbReference>
<dbReference type="Proteomes" id="UP001592531">
    <property type="component" value="Unassembled WGS sequence"/>
</dbReference>
<protein>
    <submittedName>
        <fullName evidence="2">LuxR C-terminal-related transcriptional regulator</fullName>
    </submittedName>
</protein>
<proteinExistence type="predicted"/>
<dbReference type="PANTHER" id="PTHR34293:SF1">
    <property type="entry name" value="HTH-TYPE TRANSCRIPTIONAL REGULATOR TRMBL2"/>
    <property type="match status" value="1"/>
</dbReference>
<dbReference type="EMBL" id="JBHFAB010000008">
    <property type="protein sequence ID" value="MFC1417688.1"/>
    <property type="molecule type" value="Genomic_DNA"/>
</dbReference>
<reference evidence="2 3" key="1">
    <citation type="submission" date="2024-09" db="EMBL/GenBank/DDBJ databases">
        <authorList>
            <person name="Lee S.D."/>
        </authorList>
    </citation>
    <scope>NUCLEOTIDE SEQUENCE [LARGE SCALE GENOMIC DNA]</scope>
    <source>
        <strain evidence="2 3">N8-3</strain>
    </source>
</reference>